<comment type="subcellular location">
    <subcellularLocation>
        <location evidence="1">Cell membrane</location>
        <topology evidence="1">Multi-pass membrane protein</topology>
    </subcellularLocation>
</comment>
<dbReference type="Pfam" id="PF00005">
    <property type="entry name" value="ABC_tran"/>
    <property type="match status" value="1"/>
</dbReference>
<keyword evidence="2 7" id="KW-0812">Transmembrane</keyword>
<evidence type="ECO:0000256" key="3">
    <source>
        <dbReference type="ARBA" id="ARBA00022741"/>
    </source>
</evidence>
<dbReference type="InterPro" id="IPR003593">
    <property type="entry name" value="AAA+_ATPase"/>
</dbReference>
<dbReference type="AlphaFoldDB" id="A0A0F6YJ71"/>
<evidence type="ECO:0000259" key="8">
    <source>
        <dbReference type="PROSITE" id="PS50893"/>
    </source>
</evidence>
<dbReference type="SUPFAM" id="SSF52540">
    <property type="entry name" value="P-loop containing nucleoside triphosphate hydrolases"/>
    <property type="match status" value="1"/>
</dbReference>
<dbReference type="GO" id="GO:0005524">
    <property type="term" value="F:ATP binding"/>
    <property type="evidence" value="ECO:0007669"/>
    <property type="project" value="UniProtKB-KW"/>
</dbReference>
<evidence type="ECO:0000259" key="9">
    <source>
        <dbReference type="PROSITE" id="PS50929"/>
    </source>
</evidence>
<dbReference type="InterPro" id="IPR003439">
    <property type="entry name" value="ABC_transporter-like_ATP-bd"/>
</dbReference>
<dbReference type="PROSITE" id="PS00211">
    <property type="entry name" value="ABC_TRANSPORTER_1"/>
    <property type="match status" value="1"/>
</dbReference>
<evidence type="ECO:0000256" key="1">
    <source>
        <dbReference type="ARBA" id="ARBA00004651"/>
    </source>
</evidence>
<dbReference type="OrthoDB" id="9809450at2"/>
<dbReference type="RefSeq" id="WP_053234295.1">
    <property type="nucleotide sequence ID" value="NZ_CP011125.1"/>
</dbReference>
<feature type="transmembrane region" description="Helical" evidence="7">
    <location>
        <begin position="20"/>
        <end position="46"/>
    </location>
</feature>
<evidence type="ECO:0000256" key="5">
    <source>
        <dbReference type="ARBA" id="ARBA00022989"/>
    </source>
</evidence>
<dbReference type="GO" id="GO:0005886">
    <property type="term" value="C:plasma membrane"/>
    <property type="evidence" value="ECO:0007669"/>
    <property type="project" value="UniProtKB-SubCell"/>
</dbReference>
<dbReference type="STRING" id="927083.DB32_004131"/>
<dbReference type="KEGG" id="samy:DB32_004131"/>
<dbReference type="InterPro" id="IPR017871">
    <property type="entry name" value="ABC_transporter-like_CS"/>
</dbReference>
<dbReference type="PROSITE" id="PS50893">
    <property type="entry name" value="ABC_TRANSPORTER_2"/>
    <property type="match status" value="1"/>
</dbReference>
<dbReference type="InterPro" id="IPR011527">
    <property type="entry name" value="ABC1_TM_dom"/>
</dbReference>
<evidence type="ECO:0000256" key="7">
    <source>
        <dbReference type="SAM" id="Phobius"/>
    </source>
</evidence>
<name>A0A0F6YJ71_9BACT</name>
<accession>A0A0F6YJ71</accession>
<gene>
    <name evidence="10" type="ORF">DB32_004131</name>
</gene>
<evidence type="ECO:0000256" key="2">
    <source>
        <dbReference type="ARBA" id="ARBA00022692"/>
    </source>
</evidence>
<keyword evidence="6 7" id="KW-0472">Membrane</keyword>
<dbReference type="SMART" id="SM00382">
    <property type="entry name" value="AAA"/>
    <property type="match status" value="1"/>
</dbReference>
<proteinExistence type="predicted"/>
<sequence length="549" mass="55945">MSIGTTFATLRRLGGARGEWARAGALGALGAAAEIGLALAFAGLARGASEDAASIAELWTIALALGVAAAARACVGIAIHHLTGTSAIEASRALRRVGLDVALRADARGLEPATDVLSRWVERVPRAAQARQASVGLVAWSVQAVCLGALVIAKAPSVGLAMIGVLAASGAIAAVLARRVRRIARGLAPAQRRIAATLERATRRAWEIRALRTVSIERARLAREVDAHADEQRRVAAASALASASPLLPALLAIGVLASLGLVSGVALPDLVAMLYALVRLASSLTAAGHAIGALSAAGPALEEIAREVPLETAGATPSHRASSPPCALSLESVRVEIGERVVLRDVSLQVAPGQVVALVGPSGIGKTTLLRTLLGVIEPSQGRVSIDGAAPALWAGRGGRLGLVTAEPLLFAGTLRENVAYGSSDIADDALLDALARARASSVVTRGLDRVLGEGGEGLSSGERQRVALARALAAEPSLLVLDEPTSALDVALEREIAALLRESSGRCTVLVATHRAALLGACDRIVEVVPGDDGATLDERGREATSA</sequence>
<feature type="transmembrane region" description="Helical" evidence="7">
    <location>
        <begin position="58"/>
        <end position="79"/>
    </location>
</feature>
<dbReference type="InterPro" id="IPR036640">
    <property type="entry name" value="ABC1_TM_sf"/>
</dbReference>
<feature type="transmembrane region" description="Helical" evidence="7">
    <location>
        <begin position="158"/>
        <end position="177"/>
    </location>
</feature>
<organism evidence="10 11">
    <name type="scientific">Sandaracinus amylolyticus</name>
    <dbReference type="NCBI Taxonomy" id="927083"/>
    <lineage>
        <taxon>Bacteria</taxon>
        <taxon>Pseudomonadati</taxon>
        <taxon>Myxococcota</taxon>
        <taxon>Polyangia</taxon>
        <taxon>Polyangiales</taxon>
        <taxon>Sandaracinaceae</taxon>
        <taxon>Sandaracinus</taxon>
    </lineage>
</organism>
<dbReference type="Gene3D" id="1.20.1560.10">
    <property type="entry name" value="ABC transporter type 1, transmembrane domain"/>
    <property type="match status" value="1"/>
</dbReference>
<keyword evidence="11" id="KW-1185">Reference proteome</keyword>
<evidence type="ECO:0000313" key="10">
    <source>
        <dbReference type="EMBL" id="AKF06982.1"/>
    </source>
</evidence>
<protein>
    <submittedName>
        <fullName evidence="10">ABC transporter, ATP-binding/permease protein</fullName>
    </submittedName>
</protein>
<evidence type="ECO:0000256" key="6">
    <source>
        <dbReference type="ARBA" id="ARBA00023136"/>
    </source>
</evidence>
<keyword evidence="5 7" id="KW-1133">Transmembrane helix</keyword>
<dbReference type="Proteomes" id="UP000034883">
    <property type="component" value="Chromosome"/>
</dbReference>
<evidence type="ECO:0000313" key="11">
    <source>
        <dbReference type="Proteomes" id="UP000034883"/>
    </source>
</evidence>
<dbReference type="SUPFAM" id="SSF90123">
    <property type="entry name" value="ABC transporter transmembrane region"/>
    <property type="match status" value="1"/>
</dbReference>
<dbReference type="GO" id="GO:0016887">
    <property type="term" value="F:ATP hydrolysis activity"/>
    <property type="evidence" value="ECO:0007669"/>
    <property type="project" value="InterPro"/>
</dbReference>
<reference evidence="10 11" key="1">
    <citation type="submission" date="2015-03" db="EMBL/GenBank/DDBJ databases">
        <title>Genome assembly of Sandaracinus amylolyticus DSM 53668.</title>
        <authorList>
            <person name="Sharma G."/>
            <person name="Subramanian S."/>
        </authorList>
    </citation>
    <scope>NUCLEOTIDE SEQUENCE [LARGE SCALE GENOMIC DNA]</scope>
    <source>
        <strain evidence="10 11">DSM 53668</strain>
    </source>
</reference>
<feature type="transmembrane region" description="Helical" evidence="7">
    <location>
        <begin position="133"/>
        <end position="152"/>
    </location>
</feature>
<evidence type="ECO:0000256" key="4">
    <source>
        <dbReference type="ARBA" id="ARBA00022840"/>
    </source>
</evidence>
<dbReference type="Gene3D" id="3.40.50.300">
    <property type="entry name" value="P-loop containing nucleotide triphosphate hydrolases"/>
    <property type="match status" value="1"/>
</dbReference>
<dbReference type="GO" id="GO:0140359">
    <property type="term" value="F:ABC-type transporter activity"/>
    <property type="evidence" value="ECO:0007669"/>
    <property type="project" value="InterPro"/>
</dbReference>
<dbReference type="PROSITE" id="PS50929">
    <property type="entry name" value="ABC_TM1F"/>
    <property type="match status" value="1"/>
</dbReference>
<feature type="domain" description="ABC transmembrane type-1" evidence="9">
    <location>
        <begin position="23"/>
        <end position="297"/>
    </location>
</feature>
<feature type="transmembrane region" description="Helical" evidence="7">
    <location>
        <begin position="247"/>
        <end position="268"/>
    </location>
</feature>
<keyword evidence="4 10" id="KW-0067">ATP-binding</keyword>
<dbReference type="PANTHER" id="PTHR24221">
    <property type="entry name" value="ATP-BINDING CASSETTE SUB-FAMILY B"/>
    <property type="match status" value="1"/>
</dbReference>
<dbReference type="InterPro" id="IPR027417">
    <property type="entry name" value="P-loop_NTPase"/>
</dbReference>
<dbReference type="InterPro" id="IPR039421">
    <property type="entry name" value="Type_1_exporter"/>
</dbReference>
<dbReference type="EMBL" id="CP011125">
    <property type="protein sequence ID" value="AKF06982.1"/>
    <property type="molecule type" value="Genomic_DNA"/>
</dbReference>
<keyword evidence="3" id="KW-0547">Nucleotide-binding</keyword>
<feature type="domain" description="ABC transporter" evidence="8">
    <location>
        <begin position="329"/>
        <end position="549"/>
    </location>
</feature>
<dbReference type="PANTHER" id="PTHR24221:SF654">
    <property type="entry name" value="ATP-BINDING CASSETTE SUB-FAMILY B MEMBER 6"/>
    <property type="match status" value="1"/>
</dbReference>
<dbReference type="GO" id="GO:0034040">
    <property type="term" value="F:ATPase-coupled lipid transmembrane transporter activity"/>
    <property type="evidence" value="ECO:0007669"/>
    <property type="project" value="TreeGrafter"/>
</dbReference>